<dbReference type="Proteomes" id="UP001412067">
    <property type="component" value="Unassembled WGS sequence"/>
</dbReference>
<gene>
    <name evidence="2" type="ORF">KSP40_PGU021830</name>
</gene>
<sequence>MCGRRASRRPHSHGFPPHHGFTSYWERVEFARVCIKEDFSKPLRRVCGSMDRLVGSSKNLNTSELLLFAFKCGCAEHKVEGCPLYPPDKATPPSPAPKRPAGAKLQTQARWLALTSPRQMIPQARARPRWMSFLQPFCPTR</sequence>
<evidence type="ECO:0000313" key="3">
    <source>
        <dbReference type="Proteomes" id="UP001412067"/>
    </source>
</evidence>
<evidence type="ECO:0000256" key="1">
    <source>
        <dbReference type="SAM" id="MobiDB-lite"/>
    </source>
</evidence>
<evidence type="ECO:0000313" key="2">
    <source>
        <dbReference type="EMBL" id="KAK8939853.1"/>
    </source>
</evidence>
<proteinExistence type="predicted"/>
<protein>
    <submittedName>
        <fullName evidence="2">Uncharacterized protein</fullName>
    </submittedName>
</protein>
<dbReference type="EMBL" id="JBBWWR010000020">
    <property type="protein sequence ID" value="KAK8939853.1"/>
    <property type="molecule type" value="Genomic_DNA"/>
</dbReference>
<feature type="compositionally biased region" description="Pro residues" evidence="1">
    <location>
        <begin position="86"/>
        <end position="98"/>
    </location>
</feature>
<comment type="caution">
    <text evidence="2">The sequence shown here is derived from an EMBL/GenBank/DDBJ whole genome shotgun (WGS) entry which is preliminary data.</text>
</comment>
<keyword evidence="3" id="KW-1185">Reference proteome</keyword>
<organism evidence="2 3">
    <name type="scientific">Platanthera guangdongensis</name>
    <dbReference type="NCBI Taxonomy" id="2320717"/>
    <lineage>
        <taxon>Eukaryota</taxon>
        <taxon>Viridiplantae</taxon>
        <taxon>Streptophyta</taxon>
        <taxon>Embryophyta</taxon>
        <taxon>Tracheophyta</taxon>
        <taxon>Spermatophyta</taxon>
        <taxon>Magnoliopsida</taxon>
        <taxon>Liliopsida</taxon>
        <taxon>Asparagales</taxon>
        <taxon>Orchidaceae</taxon>
        <taxon>Orchidoideae</taxon>
        <taxon>Orchideae</taxon>
        <taxon>Orchidinae</taxon>
        <taxon>Platanthera</taxon>
    </lineage>
</organism>
<feature type="region of interest" description="Disordered" evidence="1">
    <location>
        <begin position="86"/>
        <end position="105"/>
    </location>
</feature>
<name>A0ABR2LGB7_9ASPA</name>
<accession>A0ABR2LGB7</accession>
<reference evidence="2 3" key="1">
    <citation type="journal article" date="2022" name="Nat. Plants">
        <title>Genomes of leafy and leafless Platanthera orchids illuminate the evolution of mycoheterotrophy.</title>
        <authorList>
            <person name="Li M.H."/>
            <person name="Liu K.W."/>
            <person name="Li Z."/>
            <person name="Lu H.C."/>
            <person name="Ye Q.L."/>
            <person name="Zhang D."/>
            <person name="Wang J.Y."/>
            <person name="Li Y.F."/>
            <person name="Zhong Z.M."/>
            <person name="Liu X."/>
            <person name="Yu X."/>
            <person name="Liu D.K."/>
            <person name="Tu X.D."/>
            <person name="Liu B."/>
            <person name="Hao Y."/>
            <person name="Liao X.Y."/>
            <person name="Jiang Y.T."/>
            <person name="Sun W.H."/>
            <person name="Chen J."/>
            <person name="Chen Y.Q."/>
            <person name="Ai Y."/>
            <person name="Zhai J.W."/>
            <person name="Wu S.S."/>
            <person name="Zhou Z."/>
            <person name="Hsiao Y.Y."/>
            <person name="Wu W.L."/>
            <person name="Chen Y.Y."/>
            <person name="Lin Y.F."/>
            <person name="Hsu J.L."/>
            <person name="Li C.Y."/>
            <person name="Wang Z.W."/>
            <person name="Zhao X."/>
            <person name="Zhong W.Y."/>
            <person name="Ma X.K."/>
            <person name="Ma L."/>
            <person name="Huang J."/>
            <person name="Chen G.Z."/>
            <person name="Huang M.Z."/>
            <person name="Huang L."/>
            <person name="Peng D.H."/>
            <person name="Luo Y.B."/>
            <person name="Zou S.Q."/>
            <person name="Chen S.P."/>
            <person name="Lan S."/>
            <person name="Tsai W.C."/>
            <person name="Van de Peer Y."/>
            <person name="Liu Z.J."/>
        </authorList>
    </citation>
    <scope>NUCLEOTIDE SEQUENCE [LARGE SCALE GENOMIC DNA]</scope>
    <source>
        <strain evidence="2">Lor288</strain>
    </source>
</reference>